<gene>
    <name evidence="9" type="ORF">Pr1d_52330</name>
</gene>
<feature type="transmembrane region" description="Helical" evidence="7">
    <location>
        <begin position="394"/>
        <end position="415"/>
    </location>
</feature>
<feature type="domain" description="Major facilitator superfamily (MFS) profile" evidence="8">
    <location>
        <begin position="28"/>
        <end position="422"/>
    </location>
</feature>
<evidence type="ECO:0000256" key="2">
    <source>
        <dbReference type="ARBA" id="ARBA00022448"/>
    </source>
</evidence>
<sequence length="453" mass="49237">MSSHSTSTDAEATIVSRIASKLSHMGRALRHRNFRLFFYGQSISLIGTWMMRIATGWLVYRLTGSALMLGIVGFAGQFPSFLIAPFAGVFIDRTNRHHLLFFTQVLAMFQALAMALLTLTDLITIWQVIALSVCQGLINAFDMPTRQSLLVELLEDREDLSNAIALNSSMVNAARLIGPSIGGVLIAAVGEGWCFMFDAVSYIAVLASLYVIKLLPREAKQAEKKNVLQDLSEGWAYVSQSRVIRSTLLLVALVSLVGMPYVVLMPVMADKVLGGGPNTLGLMMAATGVGALIGALLLAARRSVLGLGKYIPMAVIMFGTGLFLFAVSRSLWFSVPLLVITGLGFILQLAVSNTLLQTIVDEDKRGRVMSYYVMAFMGTAPFGSLLAGSIAERWGAPLTLMMGGVGCVLGGLWFLRLLPKLREEIRPIYRRKGILPEIATGIQEATELRVPPE</sequence>
<dbReference type="CDD" id="cd06173">
    <property type="entry name" value="MFS_MefA_like"/>
    <property type="match status" value="1"/>
</dbReference>
<keyword evidence="6 7" id="KW-0472">Membrane</keyword>
<keyword evidence="4 7" id="KW-0812">Transmembrane</keyword>
<dbReference type="PROSITE" id="PS50850">
    <property type="entry name" value="MFS"/>
    <property type="match status" value="1"/>
</dbReference>
<dbReference type="GO" id="GO:0005886">
    <property type="term" value="C:plasma membrane"/>
    <property type="evidence" value="ECO:0007669"/>
    <property type="project" value="UniProtKB-SubCell"/>
</dbReference>
<dbReference type="AlphaFoldDB" id="A0A5B9QK31"/>
<comment type="subcellular location">
    <subcellularLocation>
        <location evidence="1">Cell membrane</location>
        <topology evidence="1">Multi-pass membrane protein</topology>
    </subcellularLocation>
</comment>
<dbReference type="PANTHER" id="PTHR23513:SF11">
    <property type="entry name" value="STAPHYLOFERRIN A TRANSPORTER"/>
    <property type="match status" value="1"/>
</dbReference>
<dbReference type="InterPro" id="IPR020846">
    <property type="entry name" value="MFS_dom"/>
</dbReference>
<keyword evidence="2" id="KW-0813">Transport</keyword>
<evidence type="ECO:0000256" key="6">
    <source>
        <dbReference type="ARBA" id="ARBA00023136"/>
    </source>
</evidence>
<dbReference type="EMBL" id="CP042913">
    <property type="protein sequence ID" value="QEG37885.1"/>
    <property type="molecule type" value="Genomic_DNA"/>
</dbReference>
<evidence type="ECO:0000256" key="1">
    <source>
        <dbReference type="ARBA" id="ARBA00004651"/>
    </source>
</evidence>
<evidence type="ECO:0000256" key="3">
    <source>
        <dbReference type="ARBA" id="ARBA00022475"/>
    </source>
</evidence>
<dbReference type="InterPro" id="IPR010290">
    <property type="entry name" value="TM_effector"/>
</dbReference>
<dbReference type="PANTHER" id="PTHR23513">
    <property type="entry name" value="INTEGRAL MEMBRANE EFFLUX PROTEIN-RELATED"/>
    <property type="match status" value="1"/>
</dbReference>
<proteinExistence type="predicted"/>
<feature type="transmembrane region" description="Helical" evidence="7">
    <location>
        <begin position="368"/>
        <end position="388"/>
    </location>
</feature>
<dbReference type="SUPFAM" id="SSF103473">
    <property type="entry name" value="MFS general substrate transporter"/>
    <property type="match status" value="1"/>
</dbReference>
<organism evidence="9 10">
    <name type="scientific">Bythopirellula goksoeyrii</name>
    <dbReference type="NCBI Taxonomy" id="1400387"/>
    <lineage>
        <taxon>Bacteria</taxon>
        <taxon>Pseudomonadati</taxon>
        <taxon>Planctomycetota</taxon>
        <taxon>Planctomycetia</taxon>
        <taxon>Pirellulales</taxon>
        <taxon>Lacipirellulaceae</taxon>
        <taxon>Bythopirellula</taxon>
    </lineage>
</organism>
<protein>
    <submittedName>
        <fullName evidence="9">Enterobactin exporter EntS</fullName>
    </submittedName>
</protein>
<evidence type="ECO:0000256" key="5">
    <source>
        <dbReference type="ARBA" id="ARBA00022989"/>
    </source>
</evidence>
<evidence type="ECO:0000256" key="4">
    <source>
        <dbReference type="ARBA" id="ARBA00022692"/>
    </source>
</evidence>
<feature type="transmembrane region" description="Helical" evidence="7">
    <location>
        <begin position="36"/>
        <end position="60"/>
    </location>
</feature>
<evidence type="ECO:0000256" key="7">
    <source>
        <dbReference type="SAM" id="Phobius"/>
    </source>
</evidence>
<dbReference type="Gene3D" id="1.20.1250.20">
    <property type="entry name" value="MFS general substrate transporter like domains"/>
    <property type="match status" value="1"/>
</dbReference>
<feature type="transmembrane region" description="Helical" evidence="7">
    <location>
        <begin position="248"/>
        <end position="268"/>
    </location>
</feature>
<dbReference type="RefSeq" id="WP_168205475.1">
    <property type="nucleotide sequence ID" value="NZ_CP042913.1"/>
</dbReference>
<feature type="transmembrane region" description="Helical" evidence="7">
    <location>
        <begin position="333"/>
        <end position="356"/>
    </location>
</feature>
<dbReference type="InterPro" id="IPR036259">
    <property type="entry name" value="MFS_trans_sf"/>
</dbReference>
<dbReference type="Pfam" id="PF05977">
    <property type="entry name" value="MFS_3"/>
    <property type="match status" value="1"/>
</dbReference>
<evidence type="ECO:0000313" key="9">
    <source>
        <dbReference type="EMBL" id="QEG37885.1"/>
    </source>
</evidence>
<dbReference type="KEGG" id="bgok:Pr1d_52330"/>
<keyword evidence="5 7" id="KW-1133">Transmembrane helix</keyword>
<accession>A0A5B9QK31</accession>
<evidence type="ECO:0000259" key="8">
    <source>
        <dbReference type="PROSITE" id="PS50850"/>
    </source>
</evidence>
<reference evidence="9 10" key="1">
    <citation type="submission" date="2019-08" db="EMBL/GenBank/DDBJ databases">
        <title>Deep-cultivation of Planctomycetes and their phenomic and genomic characterization uncovers novel biology.</title>
        <authorList>
            <person name="Wiegand S."/>
            <person name="Jogler M."/>
            <person name="Boedeker C."/>
            <person name="Pinto D."/>
            <person name="Vollmers J."/>
            <person name="Rivas-Marin E."/>
            <person name="Kohn T."/>
            <person name="Peeters S.H."/>
            <person name="Heuer A."/>
            <person name="Rast P."/>
            <person name="Oberbeckmann S."/>
            <person name="Bunk B."/>
            <person name="Jeske O."/>
            <person name="Meyerdierks A."/>
            <person name="Storesund J.E."/>
            <person name="Kallscheuer N."/>
            <person name="Luecker S."/>
            <person name="Lage O.M."/>
            <person name="Pohl T."/>
            <person name="Merkel B.J."/>
            <person name="Hornburger P."/>
            <person name="Mueller R.-W."/>
            <person name="Bruemmer F."/>
            <person name="Labrenz M."/>
            <person name="Spormann A.M."/>
            <person name="Op den Camp H."/>
            <person name="Overmann J."/>
            <person name="Amann R."/>
            <person name="Jetten M.S.M."/>
            <person name="Mascher T."/>
            <person name="Medema M.H."/>
            <person name="Devos D.P."/>
            <person name="Kaster A.-K."/>
            <person name="Ovreas L."/>
            <person name="Rohde M."/>
            <person name="Galperin M.Y."/>
            <person name="Jogler C."/>
        </authorList>
    </citation>
    <scope>NUCLEOTIDE SEQUENCE [LARGE SCALE GENOMIC DNA]</scope>
    <source>
        <strain evidence="9 10">Pr1d</strain>
    </source>
</reference>
<keyword evidence="10" id="KW-1185">Reference proteome</keyword>
<dbReference type="GO" id="GO:0022857">
    <property type="term" value="F:transmembrane transporter activity"/>
    <property type="evidence" value="ECO:0007669"/>
    <property type="project" value="InterPro"/>
</dbReference>
<evidence type="ECO:0000313" key="10">
    <source>
        <dbReference type="Proteomes" id="UP000323917"/>
    </source>
</evidence>
<name>A0A5B9QK31_9BACT</name>
<feature type="transmembrane region" description="Helical" evidence="7">
    <location>
        <begin position="99"/>
        <end position="119"/>
    </location>
</feature>
<feature type="transmembrane region" description="Helical" evidence="7">
    <location>
        <begin position="310"/>
        <end position="327"/>
    </location>
</feature>
<feature type="transmembrane region" description="Helical" evidence="7">
    <location>
        <begin position="195"/>
        <end position="215"/>
    </location>
</feature>
<keyword evidence="3" id="KW-1003">Cell membrane</keyword>
<feature type="transmembrane region" description="Helical" evidence="7">
    <location>
        <begin position="280"/>
        <end position="298"/>
    </location>
</feature>
<feature type="transmembrane region" description="Helical" evidence="7">
    <location>
        <begin position="66"/>
        <end position="87"/>
    </location>
</feature>
<dbReference type="Proteomes" id="UP000323917">
    <property type="component" value="Chromosome"/>
</dbReference>